<feature type="non-terminal residue" evidence="6">
    <location>
        <position position="370"/>
    </location>
</feature>
<feature type="domain" description="Sulfatase N-terminal" evidence="5">
    <location>
        <begin position="241"/>
        <end position="288"/>
    </location>
</feature>
<dbReference type="AlphaFoldDB" id="A0A212BZN9"/>
<evidence type="ECO:0000313" key="6">
    <source>
        <dbReference type="EMBL" id="OWJ99214.1"/>
    </source>
</evidence>
<dbReference type="InterPro" id="IPR050738">
    <property type="entry name" value="Sulfatase"/>
</dbReference>
<evidence type="ECO:0000259" key="5">
    <source>
        <dbReference type="Pfam" id="PF00884"/>
    </source>
</evidence>
<dbReference type="Pfam" id="PF00884">
    <property type="entry name" value="Sulfatase"/>
    <property type="match status" value="1"/>
</dbReference>
<name>A0A212BZN9_CEREH</name>
<dbReference type="Gene3D" id="3.30.1120.10">
    <property type="match status" value="1"/>
</dbReference>
<dbReference type="SUPFAM" id="SSF53649">
    <property type="entry name" value="Alkaline phosphatase-like"/>
    <property type="match status" value="2"/>
</dbReference>
<accession>A0A212BZN9</accession>
<evidence type="ECO:0000313" key="7">
    <source>
        <dbReference type="Proteomes" id="UP000242450"/>
    </source>
</evidence>
<reference evidence="6 7" key="1">
    <citation type="journal article" date="2018" name="Mol. Genet. Genomics">
        <title>The red deer Cervus elaphus genome CerEla1.0: sequencing, annotating, genes, and chromosomes.</title>
        <authorList>
            <person name="Bana N.A."/>
            <person name="Nyiri A."/>
            <person name="Nagy J."/>
            <person name="Frank K."/>
            <person name="Nagy T."/>
            <person name="Steger V."/>
            <person name="Schiller M."/>
            <person name="Lakatos P."/>
            <person name="Sugar L."/>
            <person name="Horn P."/>
            <person name="Barta E."/>
            <person name="Orosz L."/>
        </authorList>
    </citation>
    <scope>NUCLEOTIDE SEQUENCE [LARGE SCALE GENOMIC DNA]</scope>
    <source>
        <strain evidence="6">Hungarian</strain>
    </source>
</reference>
<feature type="transmembrane region" description="Helical" evidence="4">
    <location>
        <begin position="185"/>
        <end position="206"/>
    </location>
</feature>
<dbReference type="EMBL" id="MKHE01000034">
    <property type="protein sequence ID" value="OWJ99214.1"/>
    <property type="molecule type" value="Genomic_DNA"/>
</dbReference>
<keyword evidence="3" id="KW-0378">Hydrolase</keyword>
<gene>
    <name evidence="6" type="ORF">Celaphus_00010146</name>
</gene>
<organism evidence="6 7">
    <name type="scientific">Cervus elaphus hippelaphus</name>
    <name type="common">European red deer</name>
    <dbReference type="NCBI Taxonomy" id="46360"/>
    <lineage>
        <taxon>Eukaryota</taxon>
        <taxon>Metazoa</taxon>
        <taxon>Chordata</taxon>
        <taxon>Craniata</taxon>
        <taxon>Vertebrata</taxon>
        <taxon>Euteleostomi</taxon>
        <taxon>Mammalia</taxon>
        <taxon>Eutheria</taxon>
        <taxon>Laurasiatheria</taxon>
        <taxon>Artiodactyla</taxon>
        <taxon>Ruminantia</taxon>
        <taxon>Pecora</taxon>
        <taxon>Cervidae</taxon>
        <taxon>Cervinae</taxon>
        <taxon>Cervus</taxon>
    </lineage>
</organism>
<comment type="caution">
    <text evidence="6">The sequence shown here is derived from an EMBL/GenBank/DDBJ whole genome shotgun (WGS) entry which is preliminary data.</text>
</comment>
<dbReference type="InterPro" id="IPR017850">
    <property type="entry name" value="Alkaline_phosphatase_core_sf"/>
</dbReference>
<dbReference type="GO" id="GO:0004065">
    <property type="term" value="F:arylsulfatase activity"/>
    <property type="evidence" value="ECO:0007669"/>
    <property type="project" value="TreeGrafter"/>
</dbReference>
<evidence type="ECO:0000256" key="3">
    <source>
        <dbReference type="ARBA" id="ARBA00022801"/>
    </source>
</evidence>
<dbReference type="Proteomes" id="UP000242450">
    <property type="component" value="Chromosome X"/>
</dbReference>
<sequence length="370" mass="40999">MADDLGIGDVGCYGNTTIRQGPETGLSDTGVLRNKQGPFLLFVSFLHVHTPLVTTENFRGRSPHGLYGDNTEEMDWMVAENRGLGKHVVPTHGRMKGPLSRKWHLGLNCASANDYCHHPLNHGFDYFYGMPFSMMADCERWGLSEKRAVLEHRLGVCSQLVALAALTLTIGKLTHLIPASWTPVIWSTVVCLLLFTASCVVGALIAHADCFLMRNHSITEQPMRSQRTTPLMLREVSSFVKSKGTGGWEGGIRVPGIFRWPGVLPASRVVHEPTSLMDVFPTVVHLAGGQVPQDRVVDGRDLLALLQGTAEHSDHEFLMHYCESFLHAARWHQRDRESAARGGPRLASALLFCSFTPFIYFHVTALTSFL</sequence>
<comment type="similarity">
    <text evidence="2">Belongs to the sulfatase family.</text>
</comment>
<evidence type="ECO:0000256" key="1">
    <source>
        <dbReference type="ARBA" id="ARBA00001913"/>
    </source>
</evidence>
<dbReference type="PANTHER" id="PTHR42693:SF48">
    <property type="entry name" value="ARYLSULFATASE L"/>
    <property type="match status" value="1"/>
</dbReference>
<evidence type="ECO:0000256" key="2">
    <source>
        <dbReference type="ARBA" id="ARBA00008779"/>
    </source>
</evidence>
<proteinExistence type="inferred from homology"/>
<evidence type="ECO:0000256" key="4">
    <source>
        <dbReference type="SAM" id="Phobius"/>
    </source>
</evidence>
<dbReference type="InterPro" id="IPR000917">
    <property type="entry name" value="Sulfatase_N"/>
</dbReference>
<feature type="transmembrane region" description="Helical" evidence="4">
    <location>
        <begin position="346"/>
        <end position="369"/>
    </location>
</feature>
<dbReference type="PANTHER" id="PTHR42693">
    <property type="entry name" value="ARYLSULFATASE FAMILY MEMBER"/>
    <property type="match status" value="1"/>
</dbReference>
<dbReference type="OrthoDB" id="103349at2759"/>
<keyword evidence="7" id="KW-1185">Reference proteome</keyword>
<keyword evidence="4" id="KW-1133">Transmembrane helix</keyword>
<keyword evidence="4" id="KW-0812">Transmembrane</keyword>
<dbReference type="Gene3D" id="3.40.720.10">
    <property type="entry name" value="Alkaline Phosphatase, subunit A"/>
    <property type="match status" value="2"/>
</dbReference>
<comment type="cofactor">
    <cofactor evidence="1">
        <name>Ca(2+)</name>
        <dbReference type="ChEBI" id="CHEBI:29108"/>
    </cofactor>
</comment>
<protein>
    <submittedName>
        <fullName evidence="6">ARSE</fullName>
    </submittedName>
</protein>
<keyword evidence="4" id="KW-0472">Membrane</keyword>